<feature type="transmembrane region" description="Helical" evidence="1">
    <location>
        <begin position="136"/>
        <end position="158"/>
    </location>
</feature>
<evidence type="ECO:0000313" key="3">
    <source>
        <dbReference type="Proteomes" id="UP001439008"/>
    </source>
</evidence>
<keyword evidence="1" id="KW-0472">Membrane</keyword>
<feature type="transmembrane region" description="Helical" evidence="1">
    <location>
        <begin position="63"/>
        <end position="82"/>
    </location>
</feature>
<evidence type="ECO:0000256" key="1">
    <source>
        <dbReference type="SAM" id="Phobius"/>
    </source>
</evidence>
<name>A0ABV2AHV6_9EUKA</name>
<proteinExistence type="predicted"/>
<accession>A0ABV2AHV6</accession>
<gene>
    <name evidence="2" type="ORF">MHBO_000897</name>
</gene>
<organism evidence="2 3">
    <name type="scientific">Bonamia ostreae</name>
    <dbReference type="NCBI Taxonomy" id="126728"/>
    <lineage>
        <taxon>Eukaryota</taxon>
        <taxon>Sar</taxon>
        <taxon>Rhizaria</taxon>
        <taxon>Endomyxa</taxon>
        <taxon>Ascetosporea</taxon>
        <taxon>Haplosporida</taxon>
        <taxon>Bonamia</taxon>
    </lineage>
</organism>
<sequence length="191" mass="22560">MAAFHFLNHLIVFYLVIQFTHSLFKMRSSEILLFEFRNMIFYSFAILLKGFVTASFIDPISLPYMFVVKDFIVHVLNFLNYFAVKSILKRSEYLGAPDKKLRILATSTSIFLTEYLVYHLLDVYVIAIKTEFKVEALYLNAAGILRYILSILKVYVVWEHLYSRRRNSTTYNSLITLSLVLYFGDTLFYRF</sequence>
<keyword evidence="1" id="KW-1133">Transmembrane helix</keyword>
<feature type="transmembrane region" description="Helical" evidence="1">
    <location>
        <begin position="103"/>
        <end position="121"/>
    </location>
</feature>
<reference evidence="2 3" key="1">
    <citation type="journal article" date="2024" name="BMC Biol.">
        <title>Comparative genomics of Ascetosporea gives new insight into the evolutionary basis for animal parasitism in Rhizaria.</title>
        <authorList>
            <person name="Hiltunen Thoren M."/>
            <person name="Onut-Brannstrom I."/>
            <person name="Alfjorden A."/>
            <person name="Peckova H."/>
            <person name="Swords F."/>
            <person name="Hooper C."/>
            <person name="Holzer A.S."/>
            <person name="Bass D."/>
            <person name="Burki F."/>
        </authorList>
    </citation>
    <scope>NUCLEOTIDE SEQUENCE [LARGE SCALE GENOMIC DNA]</scope>
    <source>
        <strain evidence="2">20-A016</strain>
    </source>
</reference>
<comment type="caution">
    <text evidence="2">The sequence shown here is derived from an EMBL/GenBank/DDBJ whole genome shotgun (WGS) entry which is preliminary data.</text>
</comment>
<keyword evidence="3" id="KW-1185">Reference proteome</keyword>
<protein>
    <submittedName>
        <fullName evidence="2">Uncharacterized protein</fullName>
    </submittedName>
</protein>
<evidence type="ECO:0000313" key="2">
    <source>
        <dbReference type="EMBL" id="MES1919019.1"/>
    </source>
</evidence>
<feature type="transmembrane region" description="Helical" evidence="1">
    <location>
        <begin position="170"/>
        <end position="189"/>
    </location>
</feature>
<feature type="transmembrane region" description="Helical" evidence="1">
    <location>
        <begin position="6"/>
        <end position="24"/>
    </location>
</feature>
<keyword evidence="1" id="KW-0812">Transmembrane</keyword>
<dbReference type="Pfam" id="PF09767">
    <property type="entry name" value="DUF2053"/>
    <property type="match status" value="1"/>
</dbReference>
<dbReference type="EMBL" id="JBDODL010000180">
    <property type="protein sequence ID" value="MES1919019.1"/>
    <property type="molecule type" value="Genomic_DNA"/>
</dbReference>
<dbReference type="Proteomes" id="UP001439008">
    <property type="component" value="Unassembled WGS sequence"/>
</dbReference>
<feature type="transmembrane region" description="Helical" evidence="1">
    <location>
        <begin position="36"/>
        <end position="57"/>
    </location>
</feature>
<dbReference type="InterPro" id="IPR019164">
    <property type="entry name" value="TMEM147"/>
</dbReference>